<organism evidence="2">
    <name type="scientific">marine metagenome</name>
    <dbReference type="NCBI Taxonomy" id="408172"/>
    <lineage>
        <taxon>unclassified sequences</taxon>
        <taxon>metagenomes</taxon>
        <taxon>ecological metagenomes</taxon>
    </lineage>
</organism>
<gene>
    <name evidence="2" type="ORF">METZ01_LOCUS495575</name>
</gene>
<feature type="region of interest" description="Disordered" evidence="1">
    <location>
        <begin position="1"/>
        <end position="45"/>
    </location>
</feature>
<dbReference type="AlphaFoldDB" id="A0A383DEA7"/>
<feature type="compositionally biased region" description="Polar residues" evidence="1">
    <location>
        <begin position="1"/>
        <end position="18"/>
    </location>
</feature>
<accession>A0A383DEA7</accession>
<reference evidence="2" key="1">
    <citation type="submission" date="2018-05" db="EMBL/GenBank/DDBJ databases">
        <authorList>
            <person name="Lanie J.A."/>
            <person name="Ng W.-L."/>
            <person name="Kazmierczak K.M."/>
            <person name="Andrzejewski T.M."/>
            <person name="Davidsen T.M."/>
            <person name="Wayne K.J."/>
            <person name="Tettelin H."/>
            <person name="Glass J.I."/>
            <person name="Rusch D."/>
            <person name="Podicherti R."/>
            <person name="Tsui H.-C.T."/>
            <person name="Winkler M.E."/>
        </authorList>
    </citation>
    <scope>NUCLEOTIDE SEQUENCE</scope>
</reference>
<sequence>MAKTKSISSIYPTKNVPSTMPYPHKGGVRVGGHKGDILGTMTKGE</sequence>
<proteinExistence type="predicted"/>
<name>A0A383DEA7_9ZZZZ</name>
<protein>
    <submittedName>
        <fullName evidence="2">Uncharacterized protein</fullName>
    </submittedName>
</protein>
<evidence type="ECO:0000256" key="1">
    <source>
        <dbReference type="SAM" id="MobiDB-lite"/>
    </source>
</evidence>
<evidence type="ECO:0000313" key="2">
    <source>
        <dbReference type="EMBL" id="SVE42721.1"/>
    </source>
</evidence>
<feature type="non-terminal residue" evidence="2">
    <location>
        <position position="45"/>
    </location>
</feature>
<dbReference type="EMBL" id="UINC01216541">
    <property type="protein sequence ID" value="SVE42721.1"/>
    <property type="molecule type" value="Genomic_DNA"/>
</dbReference>